<dbReference type="AlphaFoldDB" id="A0A1E5L195"/>
<organism evidence="1 2">
    <name type="scientific">Enterococcus rivorum</name>
    <dbReference type="NCBI Taxonomy" id="762845"/>
    <lineage>
        <taxon>Bacteria</taxon>
        <taxon>Bacillati</taxon>
        <taxon>Bacillota</taxon>
        <taxon>Bacilli</taxon>
        <taxon>Lactobacillales</taxon>
        <taxon>Enterococcaceae</taxon>
        <taxon>Enterococcus</taxon>
    </lineage>
</organism>
<evidence type="ECO:0000313" key="1">
    <source>
        <dbReference type="EMBL" id="OEH83910.1"/>
    </source>
</evidence>
<protein>
    <submittedName>
        <fullName evidence="1">Uncharacterized protein</fullName>
    </submittedName>
</protein>
<name>A0A1E5L195_9ENTE</name>
<gene>
    <name evidence="1" type="ORF">BCR26_00090</name>
</gene>
<dbReference type="Proteomes" id="UP000095256">
    <property type="component" value="Unassembled WGS sequence"/>
</dbReference>
<accession>A0A1E5L195</accession>
<keyword evidence="2" id="KW-1185">Reference proteome</keyword>
<dbReference type="EMBL" id="MIEK01000001">
    <property type="protein sequence ID" value="OEH83910.1"/>
    <property type="molecule type" value="Genomic_DNA"/>
</dbReference>
<reference evidence="1 2" key="1">
    <citation type="submission" date="2016-09" db="EMBL/GenBank/DDBJ databases">
        <authorList>
            <person name="Capua I."/>
            <person name="De Benedictis P."/>
            <person name="Joannis T."/>
            <person name="Lombin L.H."/>
            <person name="Cattoli G."/>
        </authorList>
    </citation>
    <scope>NUCLEOTIDE SEQUENCE [LARGE SCALE GENOMIC DNA]</scope>
    <source>
        <strain evidence="1 2">LMG 25899</strain>
    </source>
</reference>
<dbReference type="RefSeq" id="WP_069696921.1">
    <property type="nucleotide sequence ID" value="NZ_JAGGMA010000011.1"/>
</dbReference>
<dbReference type="STRING" id="762845.BCR26_00090"/>
<evidence type="ECO:0000313" key="2">
    <source>
        <dbReference type="Proteomes" id="UP000095256"/>
    </source>
</evidence>
<sequence>MKPSEKKFYTFILDRTKPEHQEDMKHLLVELMDRKSTGELNKMYLIGVTPRALSYLKPEAVDEVKKVVSDFSSKL</sequence>
<comment type="caution">
    <text evidence="1">The sequence shown here is derived from an EMBL/GenBank/DDBJ whole genome shotgun (WGS) entry which is preliminary data.</text>
</comment>
<proteinExistence type="predicted"/>
<dbReference type="OrthoDB" id="1652026at2"/>